<feature type="transmembrane region" description="Helical" evidence="2">
    <location>
        <begin position="672"/>
        <end position="694"/>
    </location>
</feature>
<keyword evidence="2" id="KW-0472">Membrane</keyword>
<reference evidence="3 4" key="1">
    <citation type="submission" date="2023-11" db="EMBL/GenBank/DDBJ databases">
        <title>MicrobeMod: A computational toolkit for identifying prokaryotic methylation and restriction-modification with nanopore sequencing.</title>
        <authorList>
            <person name="Crits-Christoph A."/>
            <person name="Kang S.C."/>
            <person name="Lee H."/>
            <person name="Ostrov N."/>
        </authorList>
    </citation>
    <scope>NUCLEOTIDE SEQUENCE [LARGE SCALE GENOMIC DNA]</scope>
    <source>
        <strain evidence="3 4">ATCC 43984</strain>
    </source>
</reference>
<keyword evidence="2" id="KW-0812">Transmembrane</keyword>
<keyword evidence="1" id="KW-0175">Coiled coil</keyword>
<gene>
    <name evidence="3" type="ORF">SR908_13610</name>
</gene>
<proteinExistence type="predicted"/>
<evidence type="ECO:0008006" key="5">
    <source>
        <dbReference type="Google" id="ProtNLM"/>
    </source>
</evidence>
<keyword evidence="2" id="KW-1133">Transmembrane helix</keyword>
<organism evidence="3 4">
    <name type="scientific">Chromohalobacter canadensis</name>
    <dbReference type="NCBI Taxonomy" id="141389"/>
    <lineage>
        <taxon>Bacteria</taxon>
        <taxon>Pseudomonadati</taxon>
        <taxon>Pseudomonadota</taxon>
        <taxon>Gammaproteobacteria</taxon>
        <taxon>Oceanospirillales</taxon>
        <taxon>Halomonadaceae</taxon>
        <taxon>Chromohalobacter</taxon>
    </lineage>
</organism>
<evidence type="ECO:0000256" key="1">
    <source>
        <dbReference type="SAM" id="Coils"/>
    </source>
</evidence>
<evidence type="ECO:0000256" key="2">
    <source>
        <dbReference type="SAM" id="Phobius"/>
    </source>
</evidence>
<feature type="coiled-coil region" evidence="1">
    <location>
        <begin position="118"/>
        <end position="166"/>
    </location>
</feature>
<dbReference type="RefSeq" id="WP_246920735.1">
    <property type="nucleotide sequence ID" value="NZ_CP140151.1"/>
</dbReference>
<dbReference type="Proteomes" id="UP001321908">
    <property type="component" value="Chromosome"/>
</dbReference>
<sequence>MAKDLSLQVRLQAIDKITSPLKKITKGSGKTAEAIRASKDQLRDLNKQQKDVSAYRQTRWAMRGNQRTIDEMTEKQKEYSKALEGQRERHVNIKASLTSTRRQYDKLAKQVAQATEPNKKLSGELEKARIALTSQQQAFDKSSRAIKTYRDRSRHAEDQVKNLNRAQQGHQDRLSGIKRSLDEAGVSTEDMTRAARDLRTQEERLNETLERQKKRLERIKDVRERLSGIRSRGGAVLNNGRSLAAGAGIAGGVATAAVGGLGHNFASSGEEVRQWSARLGIATEQLSRLQYAGSQFGVQNDAMTDALKELSLRTDEFTSTGKGPGAEAFTRLGLSPEQLEAASNDTGELFSMVLGQLREVENVAARQRIVDELFGGQGGEQLAEFAGASADEIRRLVNEADELGVTLGAQDTKAAQEYMRAWRGATGALKGVRNILGRELAPELAGLFKKFSSWVKTNRDQVQQFAKDFRSGLRDVLPLIVESAKGLAEFARTSAIIVQRVAEMVGGFDNLAIIMSALFASKTIGSVLSLVTAIGGLAGGGKAMEGLGKSMKWTGRQAKGPLISALKGVWKTVSGVTLGLRAFGDILWAVGKGMTQSMAGALKKLTKGGFRAIGQAANWMGSAFRTVSIHAHALATRALPMLGNALVSLGKGFVTLASAIGRAGVALLANPMTWIILGIVAAVAALAGAAYLIYKNWGSISGWFAQRWADIKAAFSGGIGSVMRLLADWSPIGLLYRGITAALEKLGVDIPDKFKSLGGFIVDGLIGGLTSKLAALKDKVTGIASSVKGWFAGVLDMHSPSRVFAQFGGYTIDGLNQGLDAQRNEPARRIAQIAKSVTRAGAGMALGAVTLPAAAAMPDAAAMPAAAAMPIANDVPIDTRAPLQSPGGGGGVNIQGGINIEVNASPGMDEQALARYVRAEVERALADASRDAAARKRSAFHDID</sequence>
<keyword evidence="4" id="KW-1185">Reference proteome</keyword>
<name>A0ABZ0Y8W4_9GAMM</name>
<dbReference type="EMBL" id="CP140151">
    <property type="protein sequence ID" value="WQH08505.1"/>
    <property type="molecule type" value="Genomic_DNA"/>
</dbReference>
<feature type="coiled-coil region" evidence="1">
    <location>
        <begin position="191"/>
        <end position="229"/>
    </location>
</feature>
<evidence type="ECO:0000313" key="4">
    <source>
        <dbReference type="Proteomes" id="UP001321908"/>
    </source>
</evidence>
<evidence type="ECO:0000313" key="3">
    <source>
        <dbReference type="EMBL" id="WQH08505.1"/>
    </source>
</evidence>
<protein>
    <recommendedName>
        <fullName evidence="5">Phage tail tape measure protein, TP901 family, core region</fullName>
    </recommendedName>
</protein>
<accession>A0ABZ0Y8W4</accession>